<dbReference type="RefSeq" id="WP_116393235.1">
    <property type="nucleotide sequence ID" value="NZ_QUQO01000002.1"/>
</dbReference>
<dbReference type="EMBL" id="QUQO01000002">
    <property type="protein sequence ID" value="RFB01519.1"/>
    <property type="molecule type" value="Genomic_DNA"/>
</dbReference>
<keyword evidence="2 4" id="KW-0732">Signal</keyword>
<protein>
    <submittedName>
        <fullName evidence="7">Alpha/beta fold hydrolase</fullName>
    </submittedName>
</protein>
<comment type="similarity">
    <text evidence="1">Belongs to the peptidase S33 family.</text>
</comment>
<dbReference type="Gene3D" id="3.40.50.1820">
    <property type="entry name" value="alpha/beta hydrolase"/>
    <property type="match status" value="1"/>
</dbReference>
<dbReference type="AlphaFoldDB" id="A0A371R7V9"/>
<evidence type="ECO:0000313" key="7">
    <source>
        <dbReference type="EMBL" id="RFB01519.1"/>
    </source>
</evidence>
<dbReference type="OrthoDB" id="613638at2"/>
<keyword evidence="3 7" id="KW-0378">Hydrolase</keyword>
<evidence type="ECO:0000259" key="5">
    <source>
        <dbReference type="Pfam" id="PF00561"/>
    </source>
</evidence>
<evidence type="ECO:0000259" key="6">
    <source>
        <dbReference type="Pfam" id="PF08386"/>
    </source>
</evidence>
<organism evidence="7 8">
    <name type="scientific">Parvularcula marina</name>
    <dbReference type="NCBI Taxonomy" id="2292771"/>
    <lineage>
        <taxon>Bacteria</taxon>
        <taxon>Pseudomonadati</taxon>
        <taxon>Pseudomonadota</taxon>
        <taxon>Alphaproteobacteria</taxon>
        <taxon>Parvularculales</taxon>
        <taxon>Parvularculaceae</taxon>
        <taxon>Parvularcula</taxon>
    </lineage>
</organism>
<evidence type="ECO:0000256" key="3">
    <source>
        <dbReference type="ARBA" id="ARBA00022801"/>
    </source>
</evidence>
<keyword evidence="8" id="KW-1185">Reference proteome</keyword>
<dbReference type="Proteomes" id="UP000264589">
    <property type="component" value="Unassembled WGS sequence"/>
</dbReference>
<dbReference type="Pfam" id="PF00561">
    <property type="entry name" value="Abhydrolase_1"/>
    <property type="match status" value="1"/>
</dbReference>
<dbReference type="InParanoid" id="A0A371R7V9"/>
<gene>
    <name evidence="7" type="ORF">DX908_14645</name>
</gene>
<reference evidence="7 8" key="1">
    <citation type="submission" date="2018-08" db="EMBL/GenBank/DDBJ databases">
        <title>Parvularcula sp. SM1705, isolated from surface water of the South Sea China.</title>
        <authorList>
            <person name="Sun L."/>
        </authorList>
    </citation>
    <scope>NUCLEOTIDE SEQUENCE [LARGE SCALE GENOMIC DNA]</scope>
    <source>
        <strain evidence="7 8">SM1705</strain>
    </source>
</reference>
<dbReference type="InterPro" id="IPR013595">
    <property type="entry name" value="Pept_S33_TAP-like_C"/>
</dbReference>
<dbReference type="Pfam" id="PF08386">
    <property type="entry name" value="Abhydrolase_4"/>
    <property type="match status" value="1"/>
</dbReference>
<dbReference type="InterPro" id="IPR051601">
    <property type="entry name" value="Serine_prot/Carboxylest_S33"/>
</dbReference>
<dbReference type="InterPro" id="IPR029058">
    <property type="entry name" value="AB_hydrolase_fold"/>
</dbReference>
<sequence length="478" mass="51714">MFSRFSPLLFLPLLFIGEAIAAPPNEKEITFTAQDGTSVEAYEGTFEVPENRADPNSRTLTLGYVRFPATTKTPGAPIVYLAGGPGGSGTGTAKGRRFPLFMALREQADVIAFDQRGTGLSDQFPGCISDTPEPVTAISDEAYIALTRTAFAECLAFWEDEGIDIAGYNTIDSARDIDALRAHLGTEKVSLWGISYGTHLALAAMKEMPERIDRAILASVEGLDQTVKMPARTDAYYTRLQAAVLTQDKAAAAMPDIAGMMRRVLARLEDEPVTLSIPLENGSQEIIWTRRDMQRVNAGLVADPGSAAYLLGIYLAADQGDFSPLEGALARYRRPEEMMRFNGMSSGMDIASGIGAERLAAFEGQAKTALNGQWHNFPMPQLASAARDLDLGDAFRQMPENAIPTLVFSGTLDGRTFPESQREAVAGLSNAHIVTVVNAGHNLFMVSPEVGEVMARFLDGEDITTDEITVPLPDFLPY</sequence>
<dbReference type="SUPFAM" id="SSF53474">
    <property type="entry name" value="alpha/beta-Hydrolases"/>
    <property type="match status" value="1"/>
</dbReference>
<evidence type="ECO:0000256" key="1">
    <source>
        <dbReference type="ARBA" id="ARBA00010088"/>
    </source>
</evidence>
<evidence type="ECO:0000256" key="4">
    <source>
        <dbReference type="SAM" id="SignalP"/>
    </source>
</evidence>
<dbReference type="GO" id="GO:0016787">
    <property type="term" value="F:hydrolase activity"/>
    <property type="evidence" value="ECO:0007669"/>
    <property type="project" value="UniProtKB-KW"/>
</dbReference>
<dbReference type="InterPro" id="IPR000073">
    <property type="entry name" value="AB_hydrolase_1"/>
</dbReference>
<feature type="domain" description="Peptidase S33 tripeptidyl aminopeptidase-like C-terminal" evidence="6">
    <location>
        <begin position="400"/>
        <end position="458"/>
    </location>
</feature>
<proteinExistence type="inferred from homology"/>
<name>A0A371R7V9_9PROT</name>
<accession>A0A371R7V9</accession>
<evidence type="ECO:0000313" key="8">
    <source>
        <dbReference type="Proteomes" id="UP000264589"/>
    </source>
</evidence>
<feature type="domain" description="AB hydrolase-1" evidence="5">
    <location>
        <begin position="77"/>
        <end position="251"/>
    </location>
</feature>
<dbReference type="PANTHER" id="PTHR43248:SF29">
    <property type="entry name" value="TRIPEPTIDYL AMINOPEPTIDASE"/>
    <property type="match status" value="1"/>
</dbReference>
<feature type="chain" id="PRO_5016878369" evidence="4">
    <location>
        <begin position="22"/>
        <end position="478"/>
    </location>
</feature>
<dbReference type="PANTHER" id="PTHR43248">
    <property type="entry name" value="2-SUCCINYL-6-HYDROXY-2,4-CYCLOHEXADIENE-1-CARBOXYLATE SYNTHASE"/>
    <property type="match status" value="1"/>
</dbReference>
<evidence type="ECO:0000256" key="2">
    <source>
        <dbReference type="ARBA" id="ARBA00022729"/>
    </source>
</evidence>
<feature type="signal peptide" evidence="4">
    <location>
        <begin position="1"/>
        <end position="21"/>
    </location>
</feature>
<comment type="caution">
    <text evidence="7">The sequence shown here is derived from an EMBL/GenBank/DDBJ whole genome shotgun (WGS) entry which is preliminary data.</text>
</comment>